<dbReference type="Pfam" id="PF07969">
    <property type="entry name" value="Amidohydro_3"/>
    <property type="match status" value="1"/>
</dbReference>
<feature type="domain" description="Amidohydrolase 3" evidence="2">
    <location>
        <begin position="94"/>
        <end position="375"/>
    </location>
</feature>
<dbReference type="SUPFAM" id="SSF51556">
    <property type="entry name" value="Metallo-dependent hydrolases"/>
    <property type="match status" value="1"/>
</dbReference>
<proteinExistence type="predicted"/>
<protein>
    <submittedName>
        <fullName evidence="3">Amidohydrolase family protein</fullName>
    </submittedName>
</protein>
<dbReference type="PANTHER" id="PTHR32027">
    <property type="entry name" value="CYTOSINE DEAMINASE"/>
    <property type="match status" value="1"/>
</dbReference>
<sequence>MAARDTYLLTDVRTRHHAGPVDVAVDGGRIAAVGADLDRGGRTVLDGGGRTVLPGLVEPHLHLDKAMLDPGPDPDAGLDAAVARTAERKKAFTPDDVRARATDVLRRAHAAGTTRVRTPVDVDPTVGLTSLDVLLALREEWAGRIELQVVPFPQEGIAARPGTRDLLVEALRRGADVLGACSYAEDDVDACREHVRDVLDLAQHHGVPVDVHADFAAGAGGGATDPRHDLAADIATMTSAAGMQGRVVLGHVTTLAGLDPDRRRRTADALAAAGVGVVVLPPTDLYLVGASAPVRELRDAGVRVACSSNNVRNAFTPFGTVDPVDTALLLGHMQGVDLDTLLDAVTVDAAALLGDEHHDVVPGARADLVLLDAPDARTGLLDRARRTPVADPPAERTGTSRA</sequence>
<name>A0ABU8N302_9PSEU</name>
<dbReference type="RefSeq" id="WP_337713227.1">
    <property type="nucleotide sequence ID" value="NZ_JBBEGL010000002.1"/>
</dbReference>
<dbReference type="CDD" id="cd01293">
    <property type="entry name" value="Bact_CD"/>
    <property type="match status" value="1"/>
</dbReference>
<dbReference type="Gene3D" id="3.20.20.140">
    <property type="entry name" value="Metal-dependent hydrolases"/>
    <property type="match status" value="1"/>
</dbReference>
<dbReference type="InterPro" id="IPR013108">
    <property type="entry name" value="Amidohydro_3"/>
</dbReference>
<evidence type="ECO:0000313" key="4">
    <source>
        <dbReference type="Proteomes" id="UP001370100"/>
    </source>
</evidence>
<dbReference type="InterPro" id="IPR011059">
    <property type="entry name" value="Metal-dep_hydrolase_composite"/>
</dbReference>
<dbReference type="Gene3D" id="2.30.40.10">
    <property type="entry name" value="Urease, subunit C, domain 1"/>
    <property type="match status" value="1"/>
</dbReference>
<feature type="region of interest" description="Disordered" evidence="1">
    <location>
        <begin position="382"/>
        <end position="402"/>
    </location>
</feature>
<dbReference type="SUPFAM" id="SSF51338">
    <property type="entry name" value="Composite domain of metallo-dependent hydrolases"/>
    <property type="match status" value="1"/>
</dbReference>
<accession>A0ABU8N302</accession>
<gene>
    <name evidence="3" type="ORF">WCD41_09925</name>
</gene>
<evidence type="ECO:0000259" key="2">
    <source>
        <dbReference type="Pfam" id="PF07969"/>
    </source>
</evidence>
<organism evidence="3 4">
    <name type="scientific">Actinomycetospora aeridis</name>
    <dbReference type="NCBI Taxonomy" id="3129231"/>
    <lineage>
        <taxon>Bacteria</taxon>
        <taxon>Bacillati</taxon>
        <taxon>Actinomycetota</taxon>
        <taxon>Actinomycetes</taxon>
        <taxon>Pseudonocardiales</taxon>
        <taxon>Pseudonocardiaceae</taxon>
        <taxon>Actinomycetospora</taxon>
    </lineage>
</organism>
<keyword evidence="4" id="KW-1185">Reference proteome</keyword>
<comment type="caution">
    <text evidence="3">The sequence shown here is derived from an EMBL/GenBank/DDBJ whole genome shotgun (WGS) entry which is preliminary data.</text>
</comment>
<evidence type="ECO:0000313" key="3">
    <source>
        <dbReference type="EMBL" id="MEJ2886766.1"/>
    </source>
</evidence>
<dbReference type="EMBL" id="JBBEGL010000002">
    <property type="protein sequence ID" value="MEJ2886766.1"/>
    <property type="molecule type" value="Genomic_DNA"/>
</dbReference>
<dbReference type="InterPro" id="IPR052349">
    <property type="entry name" value="Metallo-hydrolase_Enzymes"/>
</dbReference>
<reference evidence="3 4" key="1">
    <citation type="submission" date="2024-03" db="EMBL/GenBank/DDBJ databases">
        <title>Actinomycetospora sp. OC33-EN06, a novel actinomycete isolated from wild orchid (Aerides multiflora).</title>
        <authorList>
            <person name="Suriyachadkun C."/>
        </authorList>
    </citation>
    <scope>NUCLEOTIDE SEQUENCE [LARGE SCALE GENOMIC DNA]</scope>
    <source>
        <strain evidence="3 4">OC33-EN06</strain>
    </source>
</reference>
<dbReference type="PANTHER" id="PTHR32027:SF9">
    <property type="entry name" value="BLL3847 PROTEIN"/>
    <property type="match status" value="1"/>
</dbReference>
<evidence type="ECO:0000256" key="1">
    <source>
        <dbReference type="SAM" id="MobiDB-lite"/>
    </source>
</evidence>
<dbReference type="InterPro" id="IPR032466">
    <property type="entry name" value="Metal_Hydrolase"/>
</dbReference>
<dbReference type="Proteomes" id="UP001370100">
    <property type="component" value="Unassembled WGS sequence"/>
</dbReference>